<keyword evidence="6 13" id="KW-0521">NADP</keyword>
<comment type="catalytic activity">
    <reaction evidence="11 14">
        <text>a (3R)-hydroxyacyl-[ACP] + NADP(+) = a 3-oxoacyl-[ACP] + NADPH + H(+)</text>
        <dbReference type="Rhea" id="RHEA:17397"/>
        <dbReference type="Rhea" id="RHEA-COMP:9916"/>
        <dbReference type="Rhea" id="RHEA-COMP:9945"/>
        <dbReference type="ChEBI" id="CHEBI:15378"/>
        <dbReference type="ChEBI" id="CHEBI:57783"/>
        <dbReference type="ChEBI" id="CHEBI:58349"/>
        <dbReference type="ChEBI" id="CHEBI:78776"/>
        <dbReference type="ChEBI" id="CHEBI:78827"/>
        <dbReference type="EC" id="1.1.1.100"/>
    </reaction>
</comment>
<dbReference type="InterPro" id="IPR057326">
    <property type="entry name" value="KR_dom"/>
</dbReference>
<dbReference type="PRINTS" id="PR00080">
    <property type="entry name" value="SDRFAMILY"/>
</dbReference>
<comment type="similarity">
    <text evidence="3 14">Belongs to the short-chain dehydrogenases/reductases (SDR) family.</text>
</comment>
<feature type="domain" description="Ketoreductase" evidence="15">
    <location>
        <begin position="6"/>
        <end position="186"/>
    </location>
</feature>
<accession>A0A4R2LI63</accession>
<keyword evidence="4 14" id="KW-0444">Lipid biosynthesis</keyword>
<keyword evidence="10" id="KW-0753">Steroid metabolism</keyword>
<evidence type="ECO:0000256" key="1">
    <source>
        <dbReference type="ARBA" id="ARBA00002607"/>
    </source>
</evidence>
<dbReference type="GO" id="GO:0008202">
    <property type="term" value="P:steroid metabolic process"/>
    <property type="evidence" value="ECO:0007669"/>
    <property type="project" value="UniProtKB-KW"/>
</dbReference>
<dbReference type="InterPro" id="IPR020904">
    <property type="entry name" value="Sc_DH/Rdtase_CS"/>
</dbReference>
<protein>
    <recommendedName>
        <fullName evidence="14">3-oxoacyl-[acyl-carrier-protein] reductase</fullName>
        <ecNumber evidence="14">1.1.1.100</ecNumber>
    </recommendedName>
</protein>
<dbReference type="Pfam" id="PF13561">
    <property type="entry name" value="adh_short_C2"/>
    <property type="match status" value="1"/>
</dbReference>
<keyword evidence="9 14" id="KW-0275">Fatty acid biosynthesis</keyword>
<dbReference type="PANTHER" id="PTHR42879:SF2">
    <property type="entry name" value="3-OXOACYL-[ACYL-CARRIER-PROTEIN] REDUCTASE FABG"/>
    <property type="match status" value="1"/>
</dbReference>
<evidence type="ECO:0000256" key="4">
    <source>
        <dbReference type="ARBA" id="ARBA00022516"/>
    </source>
</evidence>
<feature type="active site" description="Proton acceptor" evidence="12">
    <location>
        <position position="155"/>
    </location>
</feature>
<dbReference type="PROSITE" id="PS00061">
    <property type="entry name" value="ADH_SHORT"/>
    <property type="match status" value="1"/>
</dbReference>
<dbReference type="SMART" id="SM00822">
    <property type="entry name" value="PKS_KR"/>
    <property type="match status" value="1"/>
</dbReference>
<gene>
    <name evidence="16" type="ORF">EV214_10355</name>
</gene>
<dbReference type="GO" id="GO:0051287">
    <property type="term" value="F:NAD binding"/>
    <property type="evidence" value="ECO:0007669"/>
    <property type="project" value="UniProtKB-UniRule"/>
</dbReference>
<evidence type="ECO:0000256" key="8">
    <source>
        <dbReference type="ARBA" id="ARBA00023098"/>
    </source>
</evidence>
<dbReference type="Gene3D" id="3.40.50.720">
    <property type="entry name" value="NAD(P)-binding Rossmann-like Domain"/>
    <property type="match status" value="1"/>
</dbReference>
<name>A0A4R2LI63_9FIRM</name>
<evidence type="ECO:0000256" key="9">
    <source>
        <dbReference type="ARBA" id="ARBA00023160"/>
    </source>
</evidence>
<comment type="function">
    <text evidence="1 14">Catalyzes the NADPH-dependent reduction of beta-ketoacyl-ACP substrates to beta-hydroxyacyl-ACP products, the first reductive step in the elongation cycle of fatty acid biosynthesis.</text>
</comment>
<keyword evidence="7 14" id="KW-0560">Oxidoreductase</keyword>
<dbReference type="SUPFAM" id="SSF51735">
    <property type="entry name" value="NAD(P)-binding Rossmann-fold domains"/>
    <property type="match status" value="1"/>
</dbReference>
<keyword evidence="5 14" id="KW-0276">Fatty acid metabolism</keyword>
<evidence type="ECO:0000256" key="13">
    <source>
        <dbReference type="PIRSR" id="PIRSR611284-2"/>
    </source>
</evidence>
<dbReference type="GO" id="GO:0006633">
    <property type="term" value="P:fatty acid biosynthetic process"/>
    <property type="evidence" value="ECO:0007669"/>
    <property type="project" value="UniProtKB-UniPathway"/>
</dbReference>
<dbReference type="RefSeq" id="WP_132242649.1">
    <property type="nucleotide sequence ID" value="NZ_SLWV01000003.1"/>
</dbReference>
<dbReference type="Proteomes" id="UP000294919">
    <property type="component" value="Unassembled WGS sequence"/>
</dbReference>
<dbReference type="EC" id="1.1.1.100" evidence="14"/>
<dbReference type="PANTHER" id="PTHR42879">
    <property type="entry name" value="3-OXOACYL-(ACYL-CARRIER-PROTEIN) REDUCTASE"/>
    <property type="match status" value="1"/>
</dbReference>
<proteinExistence type="inferred from homology"/>
<evidence type="ECO:0000259" key="15">
    <source>
        <dbReference type="SMART" id="SM00822"/>
    </source>
</evidence>
<feature type="binding site" evidence="13">
    <location>
        <begin position="12"/>
        <end position="15"/>
    </location>
    <ligand>
        <name>NADP(+)</name>
        <dbReference type="ChEBI" id="CHEBI:58349"/>
    </ligand>
</feature>
<dbReference type="UniPathway" id="UPA00094"/>
<feature type="binding site" evidence="13">
    <location>
        <position position="90"/>
    </location>
    <ligand>
        <name>NADP(+)</name>
        <dbReference type="ChEBI" id="CHEBI:58349"/>
    </ligand>
</feature>
<dbReference type="NCBIfam" id="NF005559">
    <property type="entry name" value="PRK07231.1"/>
    <property type="match status" value="1"/>
</dbReference>
<evidence type="ECO:0000256" key="2">
    <source>
        <dbReference type="ARBA" id="ARBA00005194"/>
    </source>
</evidence>
<evidence type="ECO:0000256" key="6">
    <source>
        <dbReference type="ARBA" id="ARBA00022857"/>
    </source>
</evidence>
<dbReference type="CDD" id="cd05333">
    <property type="entry name" value="BKR_SDR_c"/>
    <property type="match status" value="1"/>
</dbReference>
<dbReference type="NCBIfam" id="NF004197">
    <property type="entry name" value="PRK05653.1-1"/>
    <property type="match status" value="1"/>
</dbReference>
<comment type="caution">
    <text evidence="16">The sequence shown here is derived from an EMBL/GenBank/DDBJ whole genome shotgun (WGS) entry which is preliminary data.</text>
</comment>
<dbReference type="InterPro" id="IPR036291">
    <property type="entry name" value="NAD(P)-bd_dom_sf"/>
</dbReference>
<evidence type="ECO:0000256" key="10">
    <source>
        <dbReference type="ARBA" id="ARBA00023221"/>
    </source>
</evidence>
<dbReference type="NCBIfam" id="NF047420">
    <property type="entry name" value="EF_P_mod_YmfI"/>
    <property type="match status" value="1"/>
</dbReference>
<reference evidence="16 17" key="1">
    <citation type="submission" date="2019-03" db="EMBL/GenBank/DDBJ databases">
        <title>Genomic Encyclopedia of Type Strains, Phase IV (KMG-IV): sequencing the most valuable type-strain genomes for metagenomic binning, comparative biology and taxonomic classification.</title>
        <authorList>
            <person name="Goeker M."/>
        </authorList>
    </citation>
    <scope>NUCLEOTIDE SEQUENCE [LARGE SCALE GENOMIC DNA]</scope>
    <source>
        <strain evidence="16 17">DSM 102940</strain>
    </source>
</reference>
<dbReference type="FunFam" id="3.40.50.720:FF:000037">
    <property type="entry name" value="3-oxoacyl-[acyl-carrier-protein] reductase FabG"/>
    <property type="match status" value="1"/>
</dbReference>
<keyword evidence="17" id="KW-1185">Reference proteome</keyword>
<keyword evidence="8 14" id="KW-0443">Lipid metabolism</keyword>
<dbReference type="PRINTS" id="PR00081">
    <property type="entry name" value="GDHRDH"/>
</dbReference>
<evidence type="ECO:0000256" key="14">
    <source>
        <dbReference type="RuleBase" id="RU366074"/>
    </source>
</evidence>
<comment type="pathway">
    <text evidence="2 14">Lipid metabolism; fatty acid biosynthesis.</text>
</comment>
<sequence length="247" mass="26289">MNLTGKTAIVTGGSRGIGKAIALKLADLGANVVVNYTSSPQKAEEVVKMIKDMGRDAIALKADVSNSEQVQEFIKGIEKQFGSIDILVNNAGITRDGLLMKMKEEDWDQVMAINLKGTYNCTKAVTRKMMKQRSGKIVNVASVVGVTGNGGQANYAASKAGIIGFTKSIAKELGSRGINVNAIAPGFIQTDMTDILSDEVKKGIMEQIPMKELGMPEDVANVVAFLCSDKARYVTGQVIHIDGGMAM</sequence>
<evidence type="ECO:0000256" key="12">
    <source>
        <dbReference type="PIRSR" id="PIRSR611284-1"/>
    </source>
</evidence>
<dbReference type="InterPro" id="IPR011284">
    <property type="entry name" value="3oxo_ACP_reduc"/>
</dbReference>
<dbReference type="NCBIfam" id="NF004198">
    <property type="entry name" value="PRK05653.1-3"/>
    <property type="match status" value="1"/>
</dbReference>
<dbReference type="InterPro" id="IPR050259">
    <property type="entry name" value="SDR"/>
</dbReference>
<feature type="binding site" evidence="13">
    <location>
        <begin position="155"/>
        <end position="159"/>
    </location>
    <ligand>
        <name>NADP(+)</name>
        <dbReference type="ChEBI" id="CHEBI:58349"/>
    </ligand>
</feature>
<dbReference type="NCBIfam" id="NF004199">
    <property type="entry name" value="PRK05653.1-4"/>
    <property type="match status" value="1"/>
</dbReference>
<evidence type="ECO:0000313" key="16">
    <source>
        <dbReference type="EMBL" id="TCO79005.1"/>
    </source>
</evidence>
<dbReference type="NCBIfam" id="NF009466">
    <property type="entry name" value="PRK12826.1-2"/>
    <property type="match status" value="1"/>
</dbReference>
<dbReference type="OrthoDB" id="9803333at2"/>
<evidence type="ECO:0000256" key="3">
    <source>
        <dbReference type="ARBA" id="ARBA00006484"/>
    </source>
</evidence>
<evidence type="ECO:0000256" key="11">
    <source>
        <dbReference type="ARBA" id="ARBA00048508"/>
    </source>
</evidence>
<dbReference type="NCBIfam" id="TIGR01830">
    <property type="entry name" value="3oxo_ACP_reduc"/>
    <property type="match status" value="1"/>
</dbReference>
<dbReference type="InterPro" id="IPR002347">
    <property type="entry name" value="SDR_fam"/>
</dbReference>
<dbReference type="EMBL" id="SLWV01000003">
    <property type="protein sequence ID" value="TCO79005.1"/>
    <property type="molecule type" value="Genomic_DNA"/>
</dbReference>
<comment type="subunit">
    <text evidence="14">Homotetramer.</text>
</comment>
<evidence type="ECO:0000313" key="17">
    <source>
        <dbReference type="Proteomes" id="UP000294919"/>
    </source>
</evidence>
<feature type="binding site" evidence="13">
    <location>
        <position position="188"/>
    </location>
    <ligand>
        <name>NADP(+)</name>
        <dbReference type="ChEBI" id="CHEBI:58349"/>
    </ligand>
</feature>
<organism evidence="16 17">
    <name type="scientific">Marinisporobacter balticus</name>
    <dbReference type="NCBI Taxonomy" id="2018667"/>
    <lineage>
        <taxon>Bacteria</taxon>
        <taxon>Bacillati</taxon>
        <taxon>Bacillota</taxon>
        <taxon>Clostridia</taxon>
        <taxon>Peptostreptococcales</taxon>
        <taxon>Thermotaleaceae</taxon>
        <taxon>Marinisporobacter</taxon>
    </lineage>
</organism>
<evidence type="ECO:0000256" key="7">
    <source>
        <dbReference type="ARBA" id="ARBA00023002"/>
    </source>
</evidence>
<dbReference type="NCBIfam" id="NF004200">
    <property type="entry name" value="PRK05653.1-5"/>
    <property type="match status" value="1"/>
</dbReference>
<dbReference type="GO" id="GO:0004316">
    <property type="term" value="F:3-oxoacyl-[acyl-carrier-protein] reductase (NADPH) activity"/>
    <property type="evidence" value="ECO:0007669"/>
    <property type="project" value="UniProtKB-UniRule"/>
</dbReference>
<evidence type="ECO:0000256" key="5">
    <source>
        <dbReference type="ARBA" id="ARBA00022832"/>
    </source>
</evidence>
<dbReference type="NCBIfam" id="NF009464">
    <property type="entry name" value="PRK12824.1"/>
    <property type="match status" value="1"/>
</dbReference>
<dbReference type="AlphaFoldDB" id="A0A4R2LI63"/>